<protein>
    <submittedName>
        <fullName evidence="1">Uncharacterized protein</fullName>
    </submittedName>
</protein>
<name>I3CBX6_9GAMM</name>
<keyword evidence="2" id="KW-1185">Reference proteome</keyword>
<evidence type="ECO:0000313" key="2">
    <source>
        <dbReference type="Proteomes" id="UP000005744"/>
    </source>
</evidence>
<dbReference type="HOGENOM" id="CLU_2931977_0_0_6"/>
<dbReference type="STRING" id="395493.BegalDRAFT_0196"/>
<proteinExistence type="predicted"/>
<dbReference type="RefSeq" id="WP_002682748.1">
    <property type="nucleotide sequence ID" value="NZ_JH600070.1"/>
</dbReference>
<dbReference type="EMBL" id="JH600070">
    <property type="protein sequence ID" value="EIJ41119.1"/>
    <property type="molecule type" value="Genomic_DNA"/>
</dbReference>
<gene>
    <name evidence="1" type="ORF">BegalDRAFT_0196</name>
</gene>
<dbReference type="Proteomes" id="UP000005744">
    <property type="component" value="Unassembled WGS sequence"/>
</dbReference>
<organism evidence="1 2">
    <name type="scientific">Beggiatoa alba B18LD</name>
    <dbReference type="NCBI Taxonomy" id="395493"/>
    <lineage>
        <taxon>Bacteria</taxon>
        <taxon>Pseudomonadati</taxon>
        <taxon>Pseudomonadota</taxon>
        <taxon>Gammaproteobacteria</taxon>
        <taxon>Thiotrichales</taxon>
        <taxon>Thiotrichaceae</taxon>
        <taxon>Beggiatoa</taxon>
    </lineage>
</organism>
<accession>I3CBX6</accession>
<reference evidence="1 2" key="1">
    <citation type="submission" date="2011-11" db="EMBL/GenBank/DDBJ databases">
        <title>Improved High-Quality Draft sequence of Beggiatoa alba B18lD.</title>
        <authorList>
            <consortium name="US DOE Joint Genome Institute"/>
            <person name="Lucas S."/>
            <person name="Han J."/>
            <person name="Lapidus A."/>
            <person name="Cheng J.-F."/>
            <person name="Goodwin L."/>
            <person name="Pitluck S."/>
            <person name="Peters L."/>
            <person name="Mikhailova N."/>
            <person name="Held B."/>
            <person name="Detter J.C."/>
            <person name="Han C."/>
            <person name="Tapia R."/>
            <person name="Land M."/>
            <person name="Hauser L."/>
            <person name="Kyrpides N."/>
            <person name="Ivanova N."/>
            <person name="Pagani I."/>
            <person name="Samuel K."/>
            <person name="Teske A."/>
            <person name="Mueller J."/>
            <person name="Woyke T."/>
        </authorList>
    </citation>
    <scope>NUCLEOTIDE SEQUENCE [LARGE SCALE GENOMIC DNA]</scope>
    <source>
        <strain evidence="1 2">B18LD</strain>
    </source>
</reference>
<sequence>MTSTETTNTERFDPQVHIHIKLSYQERLALKELATAQGISVETLLQQQIKQLITPKNPAI</sequence>
<dbReference type="AlphaFoldDB" id="I3CBX6"/>
<evidence type="ECO:0000313" key="1">
    <source>
        <dbReference type="EMBL" id="EIJ41119.1"/>
    </source>
</evidence>